<gene>
    <name evidence="1" type="ORF">OS493_025630</name>
</gene>
<protein>
    <submittedName>
        <fullName evidence="1">Uncharacterized protein</fullName>
    </submittedName>
</protein>
<dbReference type="Proteomes" id="UP001163046">
    <property type="component" value="Unassembled WGS sequence"/>
</dbReference>
<comment type="caution">
    <text evidence="1">The sequence shown here is derived from an EMBL/GenBank/DDBJ whole genome shotgun (WGS) entry which is preliminary data.</text>
</comment>
<sequence>MKDQTKLHLDEPFTPEDRDFLVRIYCHPLPGNQSVVDLSNFNSEKIQGYAIVLKQIDDLSDEQWDKIEKAWAEPEQDQ</sequence>
<name>A0A9X0A034_9CNID</name>
<evidence type="ECO:0000313" key="1">
    <source>
        <dbReference type="EMBL" id="KAJ7390379.1"/>
    </source>
</evidence>
<dbReference type="OrthoDB" id="5984734at2759"/>
<dbReference type="EMBL" id="MU825417">
    <property type="protein sequence ID" value="KAJ7390379.1"/>
    <property type="molecule type" value="Genomic_DNA"/>
</dbReference>
<proteinExistence type="predicted"/>
<accession>A0A9X0A034</accession>
<keyword evidence="2" id="KW-1185">Reference proteome</keyword>
<organism evidence="1 2">
    <name type="scientific">Desmophyllum pertusum</name>
    <dbReference type="NCBI Taxonomy" id="174260"/>
    <lineage>
        <taxon>Eukaryota</taxon>
        <taxon>Metazoa</taxon>
        <taxon>Cnidaria</taxon>
        <taxon>Anthozoa</taxon>
        <taxon>Hexacorallia</taxon>
        <taxon>Scleractinia</taxon>
        <taxon>Caryophylliina</taxon>
        <taxon>Caryophylliidae</taxon>
        <taxon>Desmophyllum</taxon>
    </lineage>
</organism>
<evidence type="ECO:0000313" key="2">
    <source>
        <dbReference type="Proteomes" id="UP001163046"/>
    </source>
</evidence>
<reference evidence="1" key="1">
    <citation type="submission" date="2023-01" db="EMBL/GenBank/DDBJ databases">
        <title>Genome assembly of the deep-sea coral Lophelia pertusa.</title>
        <authorList>
            <person name="Herrera S."/>
            <person name="Cordes E."/>
        </authorList>
    </citation>
    <scope>NUCLEOTIDE SEQUENCE</scope>
    <source>
        <strain evidence="1">USNM1676648</strain>
        <tissue evidence="1">Polyp</tissue>
    </source>
</reference>
<dbReference type="AlphaFoldDB" id="A0A9X0A034"/>